<evidence type="ECO:0000313" key="2">
    <source>
        <dbReference type="Proteomes" id="UP000049455"/>
    </source>
</evidence>
<sequence>MFVRTTESGGRRYLQIVESYRNEAGKPRLRVIANLGRVDGMKDGHLDALIRGLSRAAGREEPAKVRTAVQKSATVAAG</sequence>
<organism evidence="1 2">
    <name type="scientific">Jannaschia seosinensis</name>
    <dbReference type="NCBI Taxonomy" id="313367"/>
    <lineage>
        <taxon>Bacteria</taxon>
        <taxon>Pseudomonadati</taxon>
        <taxon>Pseudomonadota</taxon>
        <taxon>Alphaproteobacteria</taxon>
        <taxon>Rhodobacterales</taxon>
        <taxon>Roseobacteraceae</taxon>
        <taxon>Jannaschia</taxon>
    </lineage>
</organism>
<dbReference type="AlphaFoldDB" id="A0A0M7BCQ1"/>
<reference evidence="1 2" key="1">
    <citation type="submission" date="2015-09" db="EMBL/GenBank/DDBJ databases">
        <authorList>
            <person name="Jackson K.R."/>
            <person name="Lunt B.L."/>
            <person name="Fisher J.N.B."/>
            <person name="Gardner A.V."/>
            <person name="Bailey M.E."/>
            <person name="Deus L.M."/>
            <person name="Earl A.S."/>
            <person name="Gibby P.D."/>
            <person name="Hartmann K.A."/>
            <person name="Liu J.E."/>
            <person name="Manci A.M."/>
            <person name="Nielsen D.A."/>
            <person name="Solomon M.B."/>
            <person name="Breakwell D.P."/>
            <person name="Burnett S.H."/>
            <person name="Grose J.H."/>
        </authorList>
    </citation>
    <scope>NUCLEOTIDE SEQUENCE [LARGE SCALE GENOMIC DNA]</scope>
    <source>
        <strain evidence="1 2">CECT 7799</strain>
    </source>
</reference>
<dbReference type="Proteomes" id="UP000049455">
    <property type="component" value="Unassembled WGS sequence"/>
</dbReference>
<gene>
    <name evidence="1" type="ORF">JSE7799_02576</name>
</gene>
<protein>
    <submittedName>
        <fullName evidence="1">Uncharacterized protein</fullName>
    </submittedName>
</protein>
<proteinExistence type="predicted"/>
<dbReference type="EMBL" id="CYPR01000170">
    <property type="protein sequence ID" value="CUH39848.1"/>
    <property type="molecule type" value="Genomic_DNA"/>
</dbReference>
<accession>A0A0M7BCQ1</accession>
<name>A0A0M7BCQ1_9RHOB</name>
<evidence type="ECO:0000313" key="1">
    <source>
        <dbReference type="EMBL" id="CUH39848.1"/>
    </source>
</evidence>
<keyword evidence="2" id="KW-1185">Reference proteome</keyword>